<sequence length="244" mass="28632">MQKIIFFDTETTGVDNKDFLCQLAYKIYSPGQAKDEIFCELFKPEIKIPAEASAVHHITNKMVENKISFKDSLDFDKIKNLFEDENSIVVAHNAKFDIAMIKKEGINPKNVICTLRVARALDKENKIPQHKLQFLRYFLDIEIEAEAHNALGDVLVLEKLYERLFDKIKKDKNFNNKETLKEMIEISSKPSLMYSFSFGKHNGKTLEDVAKIDRGYLEWFLETKKREDPEDEDWIYTLKYYLNK</sequence>
<dbReference type="EMBL" id="PCTI01000008">
    <property type="protein sequence ID" value="PIP69222.1"/>
    <property type="molecule type" value="Genomic_DNA"/>
</dbReference>
<gene>
    <name evidence="2" type="ORF">COW91_00530</name>
</gene>
<name>A0A2H0CH43_9BACT</name>
<evidence type="ECO:0000313" key="2">
    <source>
        <dbReference type="EMBL" id="PIP69222.1"/>
    </source>
</evidence>
<dbReference type="InterPro" id="IPR046768">
    <property type="entry name" value="ExoX-like_C"/>
</dbReference>
<proteinExistence type="predicted"/>
<dbReference type="GO" id="GO:0005829">
    <property type="term" value="C:cytosol"/>
    <property type="evidence" value="ECO:0007669"/>
    <property type="project" value="TreeGrafter"/>
</dbReference>
<dbReference type="Pfam" id="PF20600">
    <property type="entry name" value="ExoX-like_C"/>
    <property type="match status" value="1"/>
</dbReference>
<dbReference type="Pfam" id="PF00929">
    <property type="entry name" value="RNase_T"/>
    <property type="match status" value="1"/>
</dbReference>
<dbReference type="GO" id="GO:0003676">
    <property type="term" value="F:nucleic acid binding"/>
    <property type="evidence" value="ECO:0007669"/>
    <property type="project" value="InterPro"/>
</dbReference>
<dbReference type="InterPro" id="IPR036397">
    <property type="entry name" value="RNaseH_sf"/>
</dbReference>
<dbReference type="InterPro" id="IPR013520">
    <property type="entry name" value="Ribonucl_H"/>
</dbReference>
<dbReference type="GO" id="GO:0045004">
    <property type="term" value="P:DNA replication proofreading"/>
    <property type="evidence" value="ECO:0007669"/>
    <property type="project" value="TreeGrafter"/>
</dbReference>
<dbReference type="SUPFAM" id="SSF53098">
    <property type="entry name" value="Ribonuclease H-like"/>
    <property type="match status" value="1"/>
</dbReference>
<dbReference type="InterPro" id="IPR012337">
    <property type="entry name" value="RNaseH-like_sf"/>
</dbReference>
<dbReference type="CDD" id="cd06127">
    <property type="entry name" value="DEDDh"/>
    <property type="match status" value="1"/>
</dbReference>
<dbReference type="Proteomes" id="UP000229176">
    <property type="component" value="Unassembled WGS sequence"/>
</dbReference>
<feature type="domain" description="Exonuclease" evidence="1">
    <location>
        <begin position="3"/>
        <end position="170"/>
    </location>
</feature>
<comment type="caution">
    <text evidence="2">The sequence shown here is derived from an EMBL/GenBank/DDBJ whole genome shotgun (WGS) entry which is preliminary data.</text>
</comment>
<accession>A0A2H0CH43</accession>
<dbReference type="Gene3D" id="3.30.420.10">
    <property type="entry name" value="Ribonuclease H-like superfamily/Ribonuclease H"/>
    <property type="match status" value="1"/>
</dbReference>
<protein>
    <recommendedName>
        <fullName evidence="1">Exonuclease domain-containing protein</fullName>
    </recommendedName>
</protein>
<evidence type="ECO:0000259" key="1">
    <source>
        <dbReference type="SMART" id="SM00479"/>
    </source>
</evidence>
<evidence type="ECO:0000313" key="3">
    <source>
        <dbReference type="Proteomes" id="UP000229176"/>
    </source>
</evidence>
<organism evidence="2 3">
    <name type="scientific">Candidatus Nomurabacteria bacterium CG22_combo_CG10-13_8_21_14_all_32_8</name>
    <dbReference type="NCBI Taxonomy" id="1974732"/>
    <lineage>
        <taxon>Bacteria</taxon>
        <taxon>Candidatus Nomuraibacteriota</taxon>
    </lineage>
</organism>
<dbReference type="GO" id="GO:0008408">
    <property type="term" value="F:3'-5' exonuclease activity"/>
    <property type="evidence" value="ECO:0007669"/>
    <property type="project" value="TreeGrafter"/>
</dbReference>
<dbReference type="SMART" id="SM00479">
    <property type="entry name" value="EXOIII"/>
    <property type="match status" value="1"/>
</dbReference>
<dbReference type="AlphaFoldDB" id="A0A2H0CH43"/>
<reference evidence="2 3" key="1">
    <citation type="submission" date="2017-09" db="EMBL/GenBank/DDBJ databases">
        <title>Depth-based differentiation of microbial function through sediment-hosted aquifers and enrichment of novel symbionts in the deep terrestrial subsurface.</title>
        <authorList>
            <person name="Probst A.J."/>
            <person name="Ladd B."/>
            <person name="Jarett J.K."/>
            <person name="Geller-Mcgrath D.E."/>
            <person name="Sieber C.M."/>
            <person name="Emerson J.B."/>
            <person name="Anantharaman K."/>
            <person name="Thomas B.C."/>
            <person name="Malmstrom R."/>
            <person name="Stieglmeier M."/>
            <person name="Klingl A."/>
            <person name="Woyke T."/>
            <person name="Ryan C.M."/>
            <person name="Banfield J.F."/>
        </authorList>
    </citation>
    <scope>NUCLEOTIDE SEQUENCE [LARGE SCALE GENOMIC DNA]</scope>
    <source>
        <strain evidence="2">CG22_combo_CG10-13_8_21_14_all_32_8</strain>
    </source>
</reference>
<dbReference type="PANTHER" id="PTHR30231">
    <property type="entry name" value="DNA POLYMERASE III SUBUNIT EPSILON"/>
    <property type="match status" value="1"/>
</dbReference>
<dbReference type="PANTHER" id="PTHR30231:SF41">
    <property type="entry name" value="DNA POLYMERASE III SUBUNIT EPSILON"/>
    <property type="match status" value="1"/>
</dbReference>